<dbReference type="InterPro" id="IPR001289">
    <property type="entry name" value="NFYA"/>
</dbReference>
<dbReference type="OrthoDB" id="1097733at2759"/>
<evidence type="ECO:0000256" key="6">
    <source>
        <dbReference type="SAM" id="MobiDB-lite"/>
    </source>
</evidence>
<keyword evidence="5" id="KW-0539">Nucleus</keyword>
<keyword evidence="3" id="KW-0238">DNA-binding</keyword>
<dbReference type="GO" id="GO:0003700">
    <property type="term" value="F:DNA-binding transcription factor activity"/>
    <property type="evidence" value="ECO:0007669"/>
    <property type="project" value="InterPro"/>
</dbReference>
<evidence type="ECO:0000256" key="4">
    <source>
        <dbReference type="ARBA" id="ARBA00023163"/>
    </source>
</evidence>
<keyword evidence="2" id="KW-0805">Transcription regulation</keyword>
<evidence type="ECO:0000313" key="8">
    <source>
        <dbReference type="Proteomes" id="UP000241769"/>
    </source>
</evidence>
<dbReference type="AlphaFoldDB" id="A0A2P6MW52"/>
<keyword evidence="4" id="KW-0804">Transcription</keyword>
<dbReference type="GO" id="GO:0003677">
    <property type="term" value="F:DNA binding"/>
    <property type="evidence" value="ECO:0007669"/>
    <property type="project" value="UniProtKB-KW"/>
</dbReference>
<dbReference type="Gene3D" id="6.10.250.2430">
    <property type="match status" value="1"/>
</dbReference>
<proteinExistence type="predicted"/>
<evidence type="ECO:0000256" key="1">
    <source>
        <dbReference type="ARBA" id="ARBA00004123"/>
    </source>
</evidence>
<evidence type="ECO:0000256" key="2">
    <source>
        <dbReference type="ARBA" id="ARBA00023015"/>
    </source>
</evidence>
<dbReference type="Proteomes" id="UP000241769">
    <property type="component" value="Unassembled WGS sequence"/>
</dbReference>
<evidence type="ECO:0000256" key="3">
    <source>
        <dbReference type="ARBA" id="ARBA00023125"/>
    </source>
</evidence>
<accession>A0A2P6MW52</accession>
<comment type="subcellular location">
    <subcellularLocation>
        <location evidence="1">Nucleus</location>
    </subcellularLocation>
</comment>
<dbReference type="GO" id="GO:0005634">
    <property type="term" value="C:nucleus"/>
    <property type="evidence" value="ECO:0007669"/>
    <property type="project" value="UniProtKB-SubCell"/>
</dbReference>
<dbReference type="PROSITE" id="PS51152">
    <property type="entry name" value="NFYA_HAP2_2"/>
    <property type="match status" value="1"/>
</dbReference>
<name>A0A2P6MW52_9EUKA</name>
<organism evidence="7 8">
    <name type="scientific">Planoprotostelium fungivorum</name>
    <dbReference type="NCBI Taxonomy" id="1890364"/>
    <lineage>
        <taxon>Eukaryota</taxon>
        <taxon>Amoebozoa</taxon>
        <taxon>Evosea</taxon>
        <taxon>Variosea</taxon>
        <taxon>Cavosteliida</taxon>
        <taxon>Cavosteliaceae</taxon>
        <taxon>Planoprotostelium</taxon>
    </lineage>
</organism>
<keyword evidence="8" id="KW-1185">Reference proteome</keyword>
<dbReference type="EMBL" id="MDYQ01000358">
    <property type="protein sequence ID" value="PRP75876.1"/>
    <property type="molecule type" value="Genomic_DNA"/>
</dbReference>
<protein>
    <submittedName>
        <fullName evidence="7">Uncharacterized protein</fullName>
    </submittedName>
</protein>
<feature type="compositionally biased region" description="Basic and acidic residues" evidence="6">
    <location>
        <begin position="58"/>
        <end position="77"/>
    </location>
</feature>
<gene>
    <name evidence="7" type="ORF">PROFUN_15412</name>
</gene>
<evidence type="ECO:0000256" key="5">
    <source>
        <dbReference type="ARBA" id="ARBA00023242"/>
    </source>
</evidence>
<comment type="caution">
    <text evidence="7">The sequence shown here is derived from an EMBL/GenBank/DDBJ whole genome shotgun (WGS) entry which is preliminary data.</text>
</comment>
<reference evidence="7 8" key="1">
    <citation type="journal article" date="2018" name="Genome Biol. Evol.">
        <title>Multiple Roots of Fruiting Body Formation in Amoebozoa.</title>
        <authorList>
            <person name="Hillmann F."/>
            <person name="Forbes G."/>
            <person name="Novohradska S."/>
            <person name="Ferling I."/>
            <person name="Riege K."/>
            <person name="Groth M."/>
            <person name="Westermann M."/>
            <person name="Marz M."/>
            <person name="Spaller T."/>
            <person name="Winckler T."/>
            <person name="Schaap P."/>
            <person name="Glockner G."/>
        </authorList>
    </citation>
    <scope>NUCLEOTIDE SEQUENCE [LARGE SCALE GENOMIC DNA]</scope>
    <source>
        <strain evidence="7 8">Jena</strain>
    </source>
</reference>
<feature type="region of interest" description="Disordered" evidence="6">
    <location>
        <begin position="58"/>
        <end position="85"/>
    </location>
</feature>
<evidence type="ECO:0000313" key="7">
    <source>
        <dbReference type="EMBL" id="PRP75876.1"/>
    </source>
</evidence>
<sequence length="85" mass="9701">MSSTENPPEVVAVNALQYRRILLRREARAKLKASGMSSRAPSRGEILSKEVIRDDQGRFLVEKRGRPSDHTEEDNKLRGKRQRGN</sequence>
<dbReference type="InParanoid" id="A0A2P6MW52"/>